<protein>
    <recommendedName>
        <fullName evidence="2">F-box domain-containing protein</fullName>
    </recommendedName>
</protein>
<dbReference type="EMBL" id="JH930474">
    <property type="protein sequence ID" value="EKM53121.1"/>
    <property type="molecule type" value="Genomic_DNA"/>
</dbReference>
<feature type="region of interest" description="Disordered" evidence="1">
    <location>
        <begin position="1"/>
        <end position="25"/>
    </location>
</feature>
<dbReference type="CDD" id="cd09917">
    <property type="entry name" value="F-box_SF"/>
    <property type="match status" value="1"/>
</dbReference>
<dbReference type="PROSITE" id="PS50181">
    <property type="entry name" value="FBOX"/>
    <property type="match status" value="1"/>
</dbReference>
<evidence type="ECO:0000256" key="1">
    <source>
        <dbReference type="SAM" id="MobiDB-lite"/>
    </source>
</evidence>
<dbReference type="KEGG" id="pco:PHACADRAFT_175530"/>
<dbReference type="OrthoDB" id="2747824at2759"/>
<dbReference type="SMART" id="SM00256">
    <property type="entry name" value="FBOX"/>
    <property type="match status" value="1"/>
</dbReference>
<dbReference type="AlphaFoldDB" id="K5UT41"/>
<accession>K5UT41</accession>
<dbReference type="InterPro" id="IPR001810">
    <property type="entry name" value="F-box_dom"/>
</dbReference>
<evidence type="ECO:0000259" key="2">
    <source>
        <dbReference type="PROSITE" id="PS50181"/>
    </source>
</evidence>
<reference evidence="3 4" key="1">
    <citation type="journal article" date="2012" name="BMC Genomics">
        <title>Comparative genomics of the white-rot fungi, Phanerochaete carnosa and P. chrysosporium, to elucidate the genetic basis of the distinct wood types they colonize.</title>
        <authorList>
            <person name="Suzuki H."/>
            <person name="MacDonald J."/>
            <person name="Syed K."/>
            <person name="Salamov A."/>
            <person name="Hori C."/>
            <person name="Aerts A."/>
            <person name="Henrissat B."/>
            <person name="Wiebenga A."/>
            <person name="vanKuyk P.A."/>
            <person name="Barry K."/>
            <person name="Lindquist E."/>
            <person name="LaButti K."/>
            <person name="Lapidus A."/>
            <person name="Lucas S."/>
            <person name="Coutinho P."/>
            <person name="Gong Y."/>
            <person name="Samejima M."/>
            <person name="Mahadevan R."/>
            <person name="Abou-Zaid M."/>
            <person name="de Vries R.P."/>
            <person name="Igarashi K."/>
            <person name="Yadav J.S."/>
            <person name="Grigoriev I.V."/>
            <person name="Master E.R."/>
        </authorList>
    </citation>
    <scope>NUCLEOTIDE SEQUENCE [LARGE SCALE GENOMIC DNA]</scope>
    <source>
        <strain evidence="3 4">HHB-10118-sp</strain>
    </source>
</reference>
<dbReference type="Gene3D" id="1.20.1280.50">
    <property type="match status" value="1"/>
</dbReference>
<dbReference type="Proteomes" id="UP000008370">
    <property type="component" value="Unassembled WGS sequence"/>
</dbReference>
<evidence type="ECO:0000313" key="3">
    <source>
        <dbReference type="EMBL" id="EKM53121.1"/>
    </source>
</evidence>
<organism evidence="3 4">
    <name type="scientific">Phanerochaete carnosa (strain HHB-10118-sp)</name>
    <name type="common">White-rot fungus</name>
    <name type="synonym">Peniophora carnosa</name>
    <dbReference type="NCBI Taxonomy" id="650164"/>
    <lineage>
        <taxon>Eukaryota</taxon>
        <taxon>Fungi</taxon>
        <taxon>Dikarya</taxon>
        <taxon>Basidiomycota</taxon>
        <taxon>Agaricomycotina</taxon>
        <taxon>Agaricomycetes</taxon>
        <taxon>Polyporales</taxon>
        <taxon>Phanerochaetaceae</taxon>
        <taxon>Phanerochaete</taxon>
    </lineage>
</organism>
<proteinExistence type="predicted"/>
<dbReference type="InterPro" id="IPR036047">
    <property type="entry name" value="F-box-like_dom_sf"/>
</dbReference>
<evidence type="ECO:0000313" key="4">
    <source>
        <dbReference type="Proteomes" id="UP000008370"/>
    </source>
</evidence>
<dbReference type="SUPFAM" id="SSF81383">
    <property type="entry name" value="F-box domain"/>
    <property type="match status" value="1"/>
</dbReference>
<dbReference type="Pfam" id="PF12937">
    <property type="entry name" value="F-box-like"/>
    <property type="match status" value="1"/>
</dbReference>
<dbReference type="STRING" id="650164.K5UT41"/>
<keyword evidence="4" id="KW-1185">Reference proteome</keyword>
<dbReference type="InParanoid" id="K5UT41"/>
<sequence>MGTGERAISTAGPRPTSPTDNDVQVRADMPTGQKLDKLYKLHSRVYGLEASKTAGAKPKANAKPVATITKARGLRRSSRISGTATRPRGHLQNLPTEIIVHILEYLSAQDIALFRTVCCAFRDIVNESVALQYTIERSLAGVVEGSLSANDNLKDRLAAVREWRQAWRTLRWTDRRHAREVPEFGMSQVSGSVYTIIASSSASPDGAALEFRRLGSKLRGVPPKEWSLDELPDHESFAVEYEEDLLVLAEM</sequence>
<dbReference type="RefSeq" id="XP_007397823.1">
    <property type="nucleotide sequence ID" value="XM_007397761.1"/>
</dbReference>
<dbReference type="HOGENOM" id="CLU_1107452_0_0_1"/>
<dbReference type="GeneID" id="18909723"/>
<gene>
    <name evidence="3" type="ORF">PHACADRAFT_175530</name>
</gene>
<name>K5UT41_PHACS</name>
<feature type="domain" description="F-box" evidence="2">
    <location>
        <begin position="88"/>
        <end position="134"/>
    </location>
</feature>